<name>A0A369J2G1_HYPMA</name>
<organism evidence="2 3">
    <name type="scientific">Hypsizygus marmoreus</name>
    <name type="common">White beech mushroom</name>
    <name type="synonym">Agaricus marmoreus</name>
    <dbReference type="NCBI Taxonomy" id="39966"/>
    <lineage>
        <taxon>Eukaryota</taxon>
        <taxon>Fungi</taxon>
        <taxon>Dikarya</taxon>
        <taxon>Basidiomycota</taxon>
        <taxon>Agaricomycotina</taxon>
        <taxon>Agaricomycetes</taxon>
        <taxon>Agaricomycetidae</taxon>
        <taxon>Agaricales</taxon>
        <taxon>Tricholomatineae</taxon>
        <taxon>Lyophyllaceae</taxon>
        <taxon>Hypsizygus</taxon>
    </lineage>
</organism>
<keyword evidence="3" id="KW-1185">Reference proteome</keyword>
<proteinExistence type="predicted"/>
<evidence type="ECO:0000256" key="1">
    <source>
        <dbReference type="SAM" id="MobiDB-lite"/>
    </source>
</evidence>
<sequence>MTSTSSAKRCCATGLELSCLEERYQRSLQFERVATPTADLLLATLTRCIPLHHLILCPMHYVSSVSPCRYDVNKMYPHTAISRTFNVTCHTPRRHDSLAASTYCSLHSAPLTGGPLLMTLRRYYPVAIAFPGLHTVSTRTMSSMTIYLLPLSRRCDSQSSPHHVNKMDLPQAVRTRRHRVLLDLAGTSIPRSTNDTPPLRHQLSPQPGWSSQKTGHVGTLYST</sequence>
<reference evidence="2" key="1">
    <citation type="submission" date="2018-04" db="EMBL/GenBank/DDBJ databases">
        <title>Whole genome sequencing of Hypsizygus marmoreus.</title>
        <authorList>
            <person name="Choi I.-G."/>
            <person name="Min B."/>
            <person name="Kim J.-G."/>
            <person name="Kim S."/>
            <person name="Oh Y.-L."/>
            <person name="Kong W.-S."/>
            <person name="Park H."/>
            <person name="Jeong J."/>
            <person name="Song E.-S."/>
        </authorList>
    </citation>
    <scope>NUCLEOTIDE SEQUENCE [LARGE SCALE GENOMIC DNA]</scope>
    <source>
        <strain evidence="2">51987-8</strain>
    </source>
</reference>
<accession>A0A369J2G1</accession>
<evidence type="ECO:0000313" key="2">
    <source>
        <dbReference type="EMBL" id="RDB15582.1"/>
    </source>
</evidence>
<gene>
    <name evidence="2" type="ORF">Hypma_004070</name>
</gene>
<feature type="region of interest" description="Disordered" evidence="1">
    <location>
        <begin position="185"/>
        <end position="223"/>
    </location>
</feature>
<protein>
    <submittedName>
        <fullName evidence="2">Uncharacterized protein</fullName>
    </submittedName>
</protein>
<dbReference type="AlphaFoldDB" id="A0A369J2G1"/>
<dbReference type="EMBL" id="LUEZ02000149">
    <property type="protein sequence ID" value="RDB15582.1"/>
    <property type="molecule type" value="Genomic_DNA"/>
</dbReference>
<comment type="caution">
    <text evidence="2">The sequence shown here is derived from an EMBL/GenBank/DDBJ whole genome shotgun (WGS) entry which is preliminary data.</text>
</comment>
<evidence type="ECO:0000313" key="3">
    <source>
        <dbReference type="Proteomes" id="UP000076154"/>
    </source>
</evidence>
<feature type="compositionally biased region" description="Polar residues" evidence="1">
    <location>
        <begin position="203"/>
        <end position="223"/>
    </location>
</feature>
<dbReference type="InParanoid" id="A0A369J2G1"/>
<dbReference type="Proteomes" id="UP000076154">
    <property type="component" value="Unassembled WGS sequence"/>
</dbReference>